<keyword evidence="2" id="KW-1185">Reference proteome</keyword>
<sequence length="721" mass="78791">MAETEKMGFAQLRDLKLGKLHTAVTDWKAMVQKLRDLYDGTGKGAAAKGRPDTTAQDFLAAVLGADWKGQNATATGEFAHKTAVQFRELRREAEDVHGLLKTAHSAFTDHQSDLEKIVDDVAEDNIYINDKGLGVASVPPPAVAGDAEIEPPTDDQIRAAEKRIERVLWDAGETDRIVSEELRHIANRKYDFSGTGADSVKHADARQGKAAADYWAKKLKGGDVKVWELPDDELERFNTALENQRDNPAFTTRFATEMGGEGTLQFWRDLVDPGHGDTPEGERATLLDHIQGNLGMTLGNATRQDTPGMRAWETEVINAGTKQFGHEGIMAKPYGFQIMSSLMGKGKFDQGFLDRYGEAMYTFEKSKPDAPSAWGLVGMGTDLDPGDKSTGADPMTGWLKALSHNPDAATEVFDDPEKADYFLKGKDQGGRTWFDEDQPDSMGPDDGVELPSREALADALFAAGSGMNPDDPTATFVEHTREHDNVLDNALERLAGQKDEMPAELRDDMAKLLGNHGTDTHMTMGGSPEEQVLDREDLLEVSKQISRDPDTYQVLNESMNAAMVDDIHTEKESPGDSLDRSGRTVGFLEDARYKAIGDQKAEDLKAAGWGPKGTGGYLATATATSFLPYGSGHVANAAFGLSKLLVQDENARIESEAIDDNKQVSLRQESRLTGLKNEWYSVNSDWAQGRDGYSEDHGAWNKISGAADHGRINSSEHRGKP</sequence>
<accession>A0A1H9NQ19</accession>
<dbReference type="AlphaFoldDB" id="A0A1H9NQ19"/>
<evidence type="ECO:0000313" key="1">
    <source>
        <dbReference type="EMBL" id="SER38028.1"/>
    </source>
</evidence>
<proteinExistence type="predicted"/>
<gene>
    <name evidence="1" type="ORF">SAMN05421870_101572</name>
</gene>
<dbReference type="Proteomes" id="UP000182841">
    <property type="component" value="Unassembled WGS sequence"/>
</dbReference>
<evidence type="ECO:0008006" key="3">
    <source>
        <dbReference type="Google" id="ProtNLM"/>
    </source>
</evidence>
<name>A0A1H9NQ19_9ACTN</name>
<organism evidence="1 2">
    <name type="scientific">Streptomyces qinglanensis</name>
    <dbReference type="NCBI Taxonomy" id="943816"/>
    <lineage>
        <taxon>Bacteria</taxon>
        <taxon>Bacillati</taxon>
        <taxon>Actinomycetota</taxon>
        <taxon>Actinomycetes</taxon>
        <taxon>Kitasatosporales</taxon>
        <taxon>Streptomycetaceae</taxon>
        <taxon>Streptomyces</taxon>
    </lineage>
</organism>
<dbReference type="OrthoDB" id="3543532at2"/>
<dbReference type="RefSeq" id="WP_074998468.1">
    <property type="nucleotide sequence ID" value="NZ_FOGO01000001.1"/>
</dbReference>
<protein>
    <recommendedName>
        <fullName evidence="3">AG2 protein</fullName>
    </recommendedName>
</protein>
<evidence type="ECO:0000313" key="2">
    <source>
        <dbReference type="Proteomes" id="UP000182841"/>
    </source>
</evidence>
<dbReference type="EMBL" id="FOGO01000001">
    <property type="protein sequence ID" value="SER38028.1"/>
    <property type="molecule type" value="Genomic_DNA"/>
</dbReference>
<reference evidence="2" key="1">
    <citation type="submission" date="2016-10" db="EMBL/GenBank/DDBJ databases">
        <authorList>
            <person name="Varghese N."/>
            <person name="Submissions S."/>
        </authorList>
    </citation>
    <scope>NUCLEOTIDE SEQUENCE [LARGE SCALE GENOMIC DNA]</scope>
    <source>
        <strain evidence="2">CGMCC 4.6825</strain>
    </source>
</reference>